<dbReference type="AlphaFoldDB" id="A0A0A0JJE5"/>
<name>A0A0A0JJE5_9MICO</name>
<accession>A0A0A0JJE5</accession>
<comment type="caution">
    <text evidence="2">The sequence shown here is derived from an EMBL/GenBank/DDBJ whole genome shotgun (WGS) entry which is preliminary data.</text>
</comment>
<reference evidence="2 3" key="1">
    <citation type="submission" date="2013-08" db="EMBL/GenBank/DDBJ databases">
        <title>The genome sequence of Knoellia subterranea.</title>
        <authorList>
            <person name="Zhu W."/>
            <person name="Wang G."/>
        </authorList>
    </citation>
    <scope>NUCLEOTIDE SEQUENCE [LARGE SCALE GENOMIC DNA]</scope>
    <source>
        <strain evidence="2 3">KCTC 19937</strain>
    </source>
</reference>
<keyword evidence="1" id="KW-0812">Transmembrane</keyword>
<gene>
    <name evidence="2" type="ORF">N803_15325</name>
</gene>
<dbReference type="eggNOG" id="ENOG5033CPE">
    <property type="taxonomic scope" value="Bacteria"/>
</dbReference>
<keyword evidence="3" id="KW-1185">Reference proteome</keyword>
<keyword evidence="1" id="KW-1133">Transmembrane helix</keyword>
<evidence type="ECO:0000313" key="3">
    <source>
        <dbReference type="Proteomes" id="UP000030011"/>
    </source>
</evidence>
<organism evidence="2 3">
    <name type="scientific">Knoellia subterranea KCTC 19937</name>
    <dbReference type="NCBI Taxonomy" id="1385521"/>
    <lineage>
        <taxon>Bacteria</taxon>
        <taxon>Bacillati</taxon>
        <taxon>Actinomycetota</taxon>
        <taxon>Actinomycetes</taxon>
        <taxon>Micrococcales</taxon>
        <taxon>Intrasporangiaceae</taxon>
        <taxon>Knoellia</taxon>
    </lineage>
</organism>
<proteinExistence type="predicted"/>
<dbReference type="RefSeq" id="WP_035905430.1">
    <property type="nucleotide sequence ID" value="NZ_AVPK01000006.1"/>
</dbReference>
<dbReference type="EMBL" id="AVPK01000006">
    <property type="protein sequence ID" value="KGN37218.1"/>
    <property type="molecule type" value="Genomic_DNA"/>
</dbReference>
<dbReference type="Proteomes" id="UP000030011">
    <property type="component" value="Unassembled WGS sequence"/>
</dbReference>
<protein>
    <recommendedName>
        <fullName evidence="4">Integral membrane protein</fullName>
    </recommendedName>
</protein>
<evidence type="ECO:0008006" key="4">
    <source>
        <dbReference type="Google" id="ProtNLM"/>
    </source>
</evidence>
<dbReference type="STRING" id="1385521.N803_15325"/>
<sequence length="64" mass="6245">MRGPVAVGVGALLVLVGLLWFLQGIGVVGGSAMTGSTTWAIIGPLVALLGAALVVRGRSGGSRS</sequence>
<evidence type="ECO:0000256" key="1">
    <source>
        <dbReference type="SAM" id="Phobius"/>
    </source>
</evidence>
<evidence type="ECO:0000313" key="2">
    <source>
        <dbReference type="EMBL" id="KGN37218.1"/>
    </source>
</evidence>
<feature type="transmembrane region" description="Helical" evidence="1">
    <location>
        <begin position="36"/>
        <end position="55"/>
    </location>
</feature>
<keyword evidence="1" id="KW-0472">Membrane</keyword>